<dbReference type="AlphaFoldDB" id="A0A5C8D646"/>
<organism evidence="1 2">
    <name type="scientific">Brachyspira aalborgi</name>
    <dbReference type="NCBI Taxonomy" id="29522"/>
    <lineage>
        <taxon>Bacteria</taxon>
        <taxon>Pseudomonadati</taxon>
        <taxon>Spirochaetota</taxon>
        <taxon>Spirochaetia</taxon>
        <taxon>Brachyspirales</taxon>
        <taxon>Brachyspiraceae</taxon>
        <taxon>Brachyspira</taxon>
    </lineage>
</organism>
<evidence type="ECO:0008006" key="3">
    <source>
        <dbReference type="Google" id="ProtNLM"/>
    </source>
</evidence>
<dbReference type="RefSeq" id="WP_147738703.1">
    <property type="nucleotide sequence ID" value="NZ_SAXU01000001.1"/>
</dbReference>
<dbReference type="PROSITE" id="PS51257">
    <property type="entry name" value="PROKAR_LIPOPROTEIN"/>
    <property type="match status" value="1"/>
</dbReference>
<proteinExistence type="predicted"/>
<evidence type="ECO:0000313" key="2">
    <source>
        <dbReference type="Proteomes" id="UP000324638"/>
    </source>
</evidence>
<dbReference type="NCBIfam" id="NF040727">
    <property type="entry name" value="SBP_SaoB_CU"/>
    <property type="match status" value="1"/>
</dbReference>
<dbReference type="Proteomes" id="UP000324638">
    <property type="component" value="Unassembled WGS sequence"/>
</dbReference>
<dbReference type="SUPFAM" id="SSF53850">
    <property type="entry name" value="Periplasmic binding protein-like II"/>
    <property type="match status" value="1"/>
</dbReference>
<gene>
    <name evidence="1" type="ORF">EPJ79_05300</name>
</gene>
<comment type="caution">
    <text evidence="1">The sequence shown here is derived from an EMBL/GenBank/DDBJ whole genome shotgun (WGS) entry which is preliminary data.</text>
</comment>
<evidence type="ECO:0000313" key="1">
    <source>
        <dbReference type="EMBL" id="TXJ20558.1"/>
    </source>
</evidence>
<dbReference type="EMBL" id="SAXU01000001">
    <property type="protein sequence ID" value="TXJ20558.1"/>
    <property type="molecule type" value="Genomic_DNA"/>
</dbReference>
<name>A0A5C8D646_9SPIR</name>
<reference evidence="1 2" key="1">
    <citation type="journal article" date="1992" name="Lakartidningen">
        <title>[Penicillin V and not amoxicillin is the first choice preparation in acute otitis].</title>
        <authorList>
            <person name="Kamme C."/>
            <person name="Lundgren K."/>
            <person name="Prellner K."/>
        </authorList>
    </citation>
    <scope>NUCLEOTIDE SEQUENCE [LARGE SCALE GENOMIC DNA]</scope>
    <source>
        <strain evidence="1 2">513A</strain>
    </source>
</reference>
<accession>A0A5C8D646</accession>
<protein>
    <recommendedName>
        <fullName evidence="3">Transporter substrate-binding domain-containing protein</fullName>
    </recommendedName>
</protein>
<sequence>MRYLKNIIIFTMFTVILIIIGCNKNANSDNSASYIMTNKIIIACGTDASGMLMSYILKNKNTNIELSNFDYTELMDCCGAQAEFAFMSGKVDMAILCPDASAKFLGVDTNYFIVDSIVRGSNILVYFDESYENIEPENIGYMNKRLLQESILKSVYPNASYYPMLSTALPYALEKKEVDAIFTDIILALKIKNAKFKMINTDKVDYYLVASKKLKGSDTLNNFIKAYNNAVDDIQNDNILSDMIGSYLGISDAKGETDLWKKMKVRFNKIKTKL</sequence>